<dbReference type="Proteomes" id="UP000006882">
    <property type="component" value="Chromosome G1"/>
</dbReference>
<name>A0A251QZB9_PRUPE</name>
<keyword evidence="2" id="KW-1185">Reference proteome</keyword>
<dbReference type="Gramene" id="ONI29154">
    <property type="protein sequence ID" value="ONI29154"/>
    <property type="gene ID" value="PRUPE_1G183600"/>
</dbReference>
<gene>
    <name evidence="1" type="ORF">PRUPE_1G183600</name>
</gene>
<dbReference type="EMBL" id="CM007651">
    <property type="protein sequence ID" value="ONI29154.1"/>
    <property type="molecule type" value="Genomic_DNA"/>
</dbReference>
<reference evidence="1 2" key="1">
    <citation type="journal article" date="2013" name="Nat. Genet.">
        <title>The high-quality draft genome of peach (Prunus persica) identifies unique patterns of genetic diversity, domestication and genome evolution.</title>
        <authorList>
            <consortium name="International Peach Genome Initiative"/>
            <person name="Verde I."/>
            <person name="Abbott A.G."/>
            <person name="Scalabrin S."/>
            <person name="Jung S."/>
            <person name="Shu S."/>
            <person name="Marroni F."/>
            <person name="Zhebentyayeva T."/>
            <person name="Dettori M.T."/>
            <person name="Grimwood J."/>
            <person name="Cattonaro F."/>
            <person name="Zuccolo A."/>
            <person name="Rossini L."/>
            <person name="Jenkins J."/>
            <person name="Vendramin E."/>
            <person name="Meisel L.A."/>
            <person name="Decroocq V."/>
            <person name="Sosinski B."/>
            <person name="Prochnik S."/>
            <person name="Mitros T."/>
            <person name="Policriti A."/>
            <person name="Cipriani G."/>
            <person name="Dondini L."/>
            <person name="Ficklin S."/>
            <person name="Goodstein D.M."/>
            <person name="Xuan P."/>
            <person name="Del Fabbro C."/>
            <person name="Aramini V."/>
            <person name="Copetti D."/>
            <person name="Gonzalez S."/>
            <person name="Horner D.S."/>
            <person name="Falchi R."/>
            <person name="Lucas S."/>
            <person name="Mica E."/>
            <person name="Maldonado J."/>
            <person name="Lazzari B."/>
            <person name="Bielenberg D."/>
            <person name="Pirona R."/>
            <person name="Miculan M."/>
            <person name="Barakat A."/>
            <person name="Testolin R."/>
            <person name="Stella A."/>
            <person name="Tartarini S."/>
            <person name="Tonutti P."/>
            <person name="Arus P."/>
            <person name="Orellana A."/>
            <person name="Wells C."/>
            <person name="Main D."/>
            <person name="Vizzotto G."/>
            <person name="Silva H."/>
            <person name="Salamini F."/>
            <person name="Schmutz J."/>
            <person name="Morgante M."/>
            <person name="Rokhsar D.S."/>
        </authorList>
    </citation>
    <scope>NUCLEOTIDE SEQUENCE [LARGE SCALE GENOMIC DNA]</scope>
    <source>
        <strain evidence="2">cv. Nemared</strain>
    </source>
</reference>
<protein>
    <submittedName>
        <fullName evidence="1">Uncharacterized protein</fullName>
    </submittedName>
</protein>
<proteinExistence type="predicted"/>
<organism evidence="1 2">
    <name type="scientific">Prunus persica</name>
    <name type="common">Peach</name>
    <name type="synonym">Amygdalus persica</name>
    <dbReference type="NCBI Taxonomy" id="3760"/>
    <lineage>
        <taxon>Eukaryota</taxon>
        <taxon>Viridiplantae</taxon>
        <taxon>Streptophyta</taxon>
        <taxon>Embryophyta</taxon>
        <taxon>Tracheophyta</taxon>
        <taxon>Spermatophyta</taxon>
        <taxon>Magnoliopsida</taxon>
        <taxon>eudicotyledons</taxon>
        <taxon>Gunneridae</taxon>
        <taxon>Pentapetalae</taxon>
        <taxon>rosids</taxon>
        <taxon>fabids</taxon>
        <taxon>Rosales</taxon>
        <taxon>Rosaceae</taxon>
        <taxon>Amygdaloideae</taxon>
        <taxon>Amygdaleae</taxon>
        <taxon>Prunus</taxon>
    </lineage>
</organism>
<evidence type="ECO:0000313" key="1">
    <source>
        <dbReference type="EMBL" id="ONI29154.1"/>
    </source>
</evidence>
<evidence type="ECO:0000313" key="2">
    <source>
        <dbReference type="Proteomes" id="UP000006882"/>
    </source>
</evidence>
<sequence length="74" mass="8457">MWVLPNSKIPTLSDFFPVILFPTMLKSLPLRPMSFFLPLSFLGCRVLVLTDGDFELLLFCWSVLALEESSEPCF</sequence>
<accession>A0A251QZB9</accession>
<dbReference type="AlphaFoldDB" id="A0A251QZB9"/>